<dbReference type="InterPro" id="IPR038734">
    <property type="entry name" value="YhaN_AAA"/>
</dbReference>
<comment type="caution">
    <text evidence="4">The sequence shown here is derived from an EMBL/GenBank/DDBJ whole genome shotgun (WGS) entry which is preliminary data.</text>
</comment>
<keyword evidence="1" id="KW-0175">Coiled coil</keyword>
<evidence type="ECO:0000256" key="2">
    <source>
        <dbReference type="SAM" id="Phobius"/>
    </source>
</evidence>
<accession>A0A1V5SJS4</accession>
<evidence type="ECO:0000256" key="1">
    <source>
        <dbReference type="SAM" id="Coils"/>
    </source>
</evidence>
<dbReference type="EMBL" id="MWBQ01000212">
    <property type="protein sequence ID" value="OQA54431.1"/>
    <property type="molecule type" value="Genomic_DNA"/>
</dbReference>
<sequence length="1078" mass="128134">MKIRSIYCDGFGILSQQGIDNIPKGLIVIIGNNESGKTTFMDFLRTSLFGFSSQRNQRKEYLPIGNSRHGGRLIVVMKGGREFYIEWNHSKWTIKDKYENNIDYSIFRNSLGNIDRETYKRIFAIGLKDLQGLEILSEENIKSRLFSAGAGLGATSFPVLIKKIDRELDNLLTKKGRNPVINQTLHKLNEIKSKIKSFQDQTSQYIEIQKKLEIIEENIKRNRQKEITIRDRLQFINKLEQVQNFWIRFKEAKQNEEKFKFAQFFPEQGIKQLEKVKNEIEGLELNKKNKNQAIENIKNEIEKSLGFEKIIQHQNEIELCIGEKEKYLSFLEEHSRLKKQNFLLKNDLLQKLSDLGPEWTRDKLRKTQVTLEIRKSIEYYKKSFLKINEKIQFLQNELNTKTELGKSLVQQINIIDKKLSRSTIPLFLNSDDLQIKKQALKKLRYLFQELDKNQFFTAQLKKKDEEQKNHYEEQLNKSQEILKPFPLWLKLIISFLPFILSYFISSYTNQLIPKEWLFFLSFSGSVMIFIIFYQHHSQQLNLRKRLFSELNKFEDEIDQLHEEIYKLQKQSLLINSQIDEMSQKYFSKKFLSISDLERFETQFEKEIEDFLQHQELKKEQNNLILKQREIQQMKNDLQQHLNETEKEKKLIRESWLSWLVDNGFPTTILPEDFQIILQFIENAQAQERHLCNEEDRENQHYNYLGKTQFSLLSLLQLCGEAPTNNQLDISSFDRLHAYYTDAIERKRKYLLLKDQIEQKKLEGKIIEEQLLLKRMELSDLFNLLKVKDEENFRLVADAHEKWLGAQKEMIEANESLLLIAGNPEKLNTLIKELQATDISQFQEEKKSLDHELNDLIQKIGQDEQEKGAMIERMTYLENNQILGELLFEERLNREKLHNYLKRWAILVLARYFLKQTQNSYEQNRQPRVIQEAQHFIQQITNHRYHLFSSVDNQTIYLEERNHQRKKENEWSSGLADQVYLSIRFGLAMEFGRMNEPLPILLDDILVNYDPSRQVATAKIILQLSEENQIFLFSCHPETINIVQKAKTLYNLEHIPVTFYQIKNGIITPTSNIFKEIER</sequence>
<feature type="coiled-coil region" evidence="1">
    <location>
        <begin position="543"/>
        <end position="570"/>
    </location>
</feature>
<keyword evidence="2" id="KW-0472">Membrane</keyword>
<dbReference type="AlphaFoldDB" id="A0A1V5SJS4"/>
<feature type="coiled-coil region" evidence="1">
    <location>
        <begin position="838"/>
        <end position="865"/>
    </location>
</feature>
<gene>
    <name evidence="4" type="ORF">BWY41_02083</name>
</gene>
<keyword evidence="2" id="KW-0812">Transmembrane</keyword>
<evidence type="ECO:0000313" key="4">
    <source>
        <dbReference type="EMBL" id="OQA54431.1"/>
    </source>
</evidence>
<name>A0A1V5SJS4_9BACT</name>
<reference evidence="4" key="1">
    <citation type="submission" date="2017-02" db="EMBL/GenBank/DDBJ databases">
        <title>Delving into the versatile metabolic prowess of the omnipresent phylum Bacteroidetes.</title>
        <authorList>
            <person name="Nobu M.K."/>
            <person name="Mei R."/>
            <person name="Narihiro T."/>
            <person name="Kuroda K."/>
            <person name="Liu W.-T."/>
        </authorList>
    </citation>
    <scope>NUCLEOTIDE SEQUENCE</scope>
    <source>
        <strain evidence="4">ADurb.Bin276</strain>
    </source>
</reference>
<proteinExistence type="predicted"/>
<feature type="coiled-coil region" evidence="1">
    <location>
        <begin position="616"/>
        <end position="654"/>
    </location>
</feature>
<protein>
    <recommendedName>
        <fullName evidence="3">YhaN AAA domain-containing protein</fullName>
    </recommendedName>
</protein>
<feature type="coiled-coil region" evidence="1">
    <location>
        <begin position="181"/>
        <end position="225"/>
    </location>
</feature>
<dbReference type="Pfam" id="PF13514">
    <property type="entry name" value="AAA_27"/>
    <property type="match status" value="1"/>
</dbReference>
<dbReference type="InterPro" id="IPR027417">
    <property type="entry name" value="P-loop_NTPase"/>
</dbReference>
<feature type="transmembrane region" description="Helical" evidence="2">
    <location>
        <begin position="485"/>
        <end position="504"/>
    </location>
</feature>
<dbReference type="Gene3D" id="3.40.50.300">
    <property type="entry name" value="P-loop containing nucleotide triphosphate hydrolases"/>
    <property type="match status" value="2"/>
</dbReference>
<feature type="transmembrane region" description="Helical" evidence="2">
    <location>
        <begin position="516"/>
        <end position="535"/>
    </location>
</feature>
<organism evidence="4">
    <name type="scientific">Candidatus Atribacter allofermentans</name>
    <dbReference type="NCBI Taxonomy" id="1852833"/>
    <lineage>
        <taxon>Bacteria</taxon>
        <taxon>Pseudomonadati</taxon>
        <taxon>Atribacterota</taxon>
        <taxon>Atribacteria</taxon>
        <taxon>Atribacterales</taxon>
        <taxon>Atribacteraceae</taxon>
        <taxon>Atribacter</taxon>
    </lineage>
</organism>
<feature type="coiled-coil region" evidence="1">
    <location>
        <begin position="273"/>
        <end position="300"/>
    </location>
</feature>
<dbReference type="Proteomes" id="UP000485569">
    <property type="component" value="Unassembled WGS sequence"/>
</dbReference>
<dbReference type="SUPFAM" id="SSF52540">
    <property type="entry name" value="P-loop containing nucleoside triphosphate hydrolases"/>
    <property type="match status" value="1"/>
</dbReference>
<dbReference type="PANTHER" id="PTHR41259:SF1">
    <property type="entry name" value="DOUBLE-STRAND BREAK REPAIR RAD50 ATPASE, PUTATIVE-RELATED"/>
    <property type="match status" value="1"/>
</dbReference>
<evidence type="ECO:0000259" key="3">
    <source>
        <dbReference type="Pfam" id="PF13514"/>
    </source>
</evidence>
<feature type="domain" description="YhaN AAA" evidence="3">
    <location>
        <begin position="1"/>
        <end position="202"/>
    </location>
</feature>
<keyword evidence="2" id="KW-1133">Transmembrane helix</keyword>
<dbReference type="PANTHER" id="PTHR41259">
    <property type="entry name" value="DOUBLE-STRAND BREAK REPAIR RAD50 ATPASE, PUTATIVE-RELATED"/>
    <property type="match status" value="1"/>
</dbReference>